<evidence type="ECO:0000313" key="4">
    <source>
        <dbReference type="Proteomes" id="UP000230750"/>
    </source>
</evidence>
<protein>
    <submittedName>
        <fullName evidence="3">Putative golgin subfamily A member 4-like</fullName>
    </submittedName>
</protein>
<dbReference type="PANTHER" id="PTHR19327">
    <property type="entry name" value="GOLGIN"/>
    <property type="match status" value="1"/>
</dbReference>
<dbReference type="PANTHER" id="PTHR19327:SF0">
    <property type="entry name" value="GOLGIN SUBFAMILY A MEMBER 4"/>
    <property type="match status" value="1"/>
</dbReference>
<feature type="region of interest" description="Disordered" evidence="2">
    <location>
        <begin position="1"/>
        <end position="114"/>
    </location>
</feature>
<accession>A0A2G8JCP5</accession>
<feature type="coiled-coil region" evidence="1">
    <location>
        <begin position="239"/>
        <end position="323"/>
    </location>
</feature>
<reference evidence="3 4" key="1">
    <citation type="journal article" date="2017" name="PLoS Biol.">
        <title>The sea cucumber genome provides insights into morphological evolution and visceral regeneration.</title>
        <authorList>
            <person name="Zhang X."/>
            <person name="Sun L."/>
            <person name="Yuan J."/>
            <person name="Sun Y."/>
            <person name="Gao Y."/>
            <person name="Zhang L."/>
            <person name="Li S."/>
            <person name="Dai H."/>
            <person name="Hamel J.F."/>
            <person name="Liu C."/>
            <person name="Yu Y."/>
            <person name="Liu S."/>
            <person name="Lin W."/>
            <person name="Guo K."/>
            <person name="Jin S."/>
            <person name="Xu P."/>
            <person name="Storey K.B."/>
            <person name="Huan P."/>
            <person name="Zhang T."/>
            <person name="Zhou Y."/>
            <person name="Zhang J."/>
            <person name="Lin C."/>
            <person name="Li X."/>
            <person name="Xing L."/>
            <person name="Huo D."/>
            <person name="Sun M."/>
            <person name="Wang L."/>
            <person name="Mercier A."/>
            <person name="Li F."/>
            <person name="Yang H."/>
            <person name="Xiang J."/>
        </authorList>
    </citation>
    <scope>NUCLEOTIDE SEQUENCE [LARGE SCALE GENOMIC DNA]</scope>
    <source>
        <strain evidence="3">Shaxun</strain>
        <tissue evidence="3">Muscle</tissue>
    </source>
</reference>
<dbReference type="OrthoDB" id="28818at2759"/>
<evidence type="ECO:0000313" key="3">
    <source>
        <dbReference type="EMBL" id="PIK33512.1"/>
    </source>
</evidence>
<dbReference type="GO" id="GO:0031267">
    <property type="term" value="F:small GTPase binding"/>
    <property type="evidence" value="ECO:0007669"/>
    <property type="project" value="TreeGrafter"/>
</dbReference>
<sequence>MFKKMKKDIAQKEASSPMRPNQRKKEGLLEQTPPLPDGNLSATTKLNLDSDQNDGATPQKLPPSTPLRGSTPENAESPLFPQYQTPAKAHPPPSDTESEVEETTKTLDAMNKNELLKTYKKQERTFNKLKTKFTELTLAYREVDKENQKVKAIMSQSQDKALRRVSELKEAAELDRQAKKHMEETFSLQLEEKDEMISVLQTQVKLLKKGEDPDGLKPKPQPESPKVEAKEDETTDEVVKNLKEKIKRLEGLLGKCKETIKGNKEKNNQLAQEKEDQTKEIALLKKQHDMEKSKFIQQLSQAKEQLDQAMEEKAISIAEAKQQMHLELEEKIRRTPTCKKMSGV</sequence>
<dbReference type="Proteomes" id="UP000230750">
    <property type="component" value="Unassembled WGS sequence"/>
</dbReference>
<proteinExistence type="predicted"/>
<dbReference type="EMBL" id="MRZV01002515">
    <property type="protein sequence ID" value="PIK33512.1"/>
    <property type="molecule type" value="Genomic_DNA"/>
</dbReference>
<feature type="compositionally biased region" description="Polar residues" evidence="2">
    <location>
        <begin position="40"/>
        <end position="56"/>
    </location>
</feature>
<keyword evidence="4" id="KW-1185">Reference proteome</keyword>
<dbReference type="GO" id="GO:0048193">
    <property type="term" value="P:Golgi vesicle transport"/>
    <property type="evidence" value="ECO:0007669"/>
    <property type="project" value="TreeGrafter"/>
</dbReference>
<dbReference type="STRING" id="307972.A0A2G8JCP5"/>
<feature type="compositionally biased region" description="Basic and acidic residues" evidence="2">
    <location>
        <begin position="208"/>
        <end position="217"/>
    </location>
</feature>
<dbReference type="GO" id="GO:0005794">
    <property type="term" value="C:Golgi apparatus"/>
    <property type="evidence" value="ECO:0007669"/>
    <property type="project" value="TreeGrafter"/>
</dbReference>
<gene>
    <name evidence="3" type="ORF">BSL78_29671</name>
</gene>
<dbReference type="AlphaFoldDB" id="A0A2G8JCP5"/>
<evidence type="ECO:0000256" key="2">
    <source>
        <dbReference type="SAM" id="MobiDB-lite"/>
    </source>
</evidence>
<name>A0A2G8JCP5_STIJA</name>
<keyword evidence="1" id="KW-0175">Coiled coil</keyword>
<evidence type="ECO:0000256" key="1">
    <source>
        <dbReference type="SAM" id="Coils"/>
    </source>
</evidence>
<feature type="region of interest" description="Disordered" evidence="2">
    <location>
        <begin position="208"/>
        <end position="237"/>
    </location>
</feature>
<comment type="caution">
    <text evidence="3">The sequence shown here is derived from an EMBL/GenBank/DDBJ whole genome shotgun (WGS) entry which is preliminary data.</text>
</comment>
<organism evidence="3 4">
    <name type="scientific">Stichopus japonicus</name>
    <name type="common">Sea cucumber</name>
    <dbReference type="NCBI Taxonomy" id="307972"/>
    <lineage>
        <taxon>Eukaryota</taxon>
        <taxon>Metazoa</taxon>
        <taxon>Echinodermata</taxon>
        <taxon>Eleutherozoa</taxon>
        <taxon>Echinozoa</taxon>
        <taxon>Holothuroidea</taxon>
        <taxon>Aspidochirotacea</taxon>
        <taxon>Aspidochirotida</taxon>
        <taxon>Stichopodidae</taxon>
        <taxon>Apostichopus</taxon>
    </lineage>
</organism>